<accession>A0AAD3XGZ3</accession>
<keyword evidence="3" id="KW-1185">Reference proteome</keyword>
<feature type="region of interest" description="Disordered" evidence="1">
    <location>
        <begin position="1"/>
        <end position="341"/>
    </location>
</feature>
<organism evidence="2 3">
    <name type="scientific">Nepenthes gracilis</name>
    <name type="common">Slender pitcher plant</name>
    <dbReference type="NCBI Taxonomy" id="150966"/>
    <lineage>
        <taxon>Eukaryota</taxon>
        <taxon>Viridiplantae</taxon>
        <taxon>Streptophyta</taxon>
        <taxon>Embryophyta</taxon>
        <taxon>Tracheophyta</taxon>
        <taxon>Spermatophyta</taxon>
        <taxon>Magnoliopsida</taxon>
        <taxon>eudicotyledons</taxon>
        <taxon>Gunneridae</taxon>
        <taxon>Pentapetalae</taxon>
        <taxon>Caryophyllales</taxon>
        <taxon>Nepenthaceae</taxon>
        <taxon>Nepenthes</taxon>
    </lineage>
</organism>
<dbReference type="AlphaFoldDB" id="A0AAD3XGZ3"/>
<feature type="compositionally biased region" description="Low complexity" evidence="1">
    <location>
        <begin position="93"/>
        <end position="137"/>
    </location>
</feature>
<dbReference type="EMBL" id="BSYO01000004">
    <property type="protein sequence ID" value="GMH04167.1"/>
    <property type="molecule type" value="Genomic_DNA"/>
</dbReference>
<feature type="compositionally biased region" description="Basic and acidic residues" evidence="1">
    <location>
        <begin position="418"/>
        <end position="433"/>
    </location>
</feature>
<dbReference type="Proteomes" id="UP001279734">
    <property type="component" value="Unassembled WGS sequence"/>
</dbReference>
<feature type="compositionally biased region" description="Low complexity" evidence="1">
    <location>
        <begin position="243"/>
        <end position="252"/>
    </location>
</feature>
<protein>
    <submittedName>
        <fullName evidence="2">Uncharacterized protein</fullName>
    </submittedName>
</protein>
<feature type="compositionally biased region" description="Pro residues" evidence="1">
    <location>
        <begin position="142"/>
        <end position="155"/>
    </location>
</feature>
<evidence type="ECO:0000313" key="2">
    <source>
        <dbReference type="EMBL" id="GMH04167.1"/>
    </source>
</evidence>
<evidence type="ECO:0000313" key="3">
    <source>
        <dbReference type="Proteomes" id="UP001279734"/>
    </source>
</evidence>
<dbReference type="PANTHER" id="PTHR33472:SF24">
    <property type="entry name" value="VEGETATIVE CELL WALL PROTEIN GP1-LIKE"/>
    <property type="match status" value="1"/>
</dbReference>
<feature type="compositionally biased region" description="Low complexity" evidence="1">
    <location>
        <begin position="30"/>
        <end position="48"/>
    </location>
</feature>
<evidence type="ECO:0000256" key="1">
    <source>
        <dbReference type="SAM" id="MobiDB-lite"/>
    </source>
</evidence>
<name>A0AAD3XGZ3_NEPGR</name>
<gene>
    <name evidence="2" type="ORF">Nepgr_006006</name>
</gene>
<sequence>MADQRPQFRFRLPWLSAPPAAVPPPLEGQAASAPAARRPPSSPVGVAQPPAPPVQLPPPPPVQATPTTEPPSLSQVASPPPSPSGRGTRYRVTSPAQASPSSAALPSQAATQPAQPQLPLESPPKSLSSPPDSSSQLVRPEATPPSSPSQVPPLVQPTTELPSPPKKQTSPPEESEREATKLRNIQPSTTQETEEKAALILEESKSDSKEQPQDKIQYDAVTMQPSQELGSNGADVPPPPAAAAPAPAETPALLQKSDLPADGMNLEALPESDRKVDEAKGDEEGQEIIGAAAKGQLNGKPKERAKIGIVPEKQVPPTETVVPTYPKVSKPLPKPPLSNGEKEIREDITKFVHKHSIKQARQPVDDKPYSIITLAGENRGASMHLGSEPAKGERSIHIQRGYKINPDESIDTTTDGEGSSRERKSGLNKAEEDSKAMKACINSNVQGINNSLVCNSSVIESNPGVELVRCSQTEAMKLKKDASTAEALKAEFNITPSEKLTYAPKVRRRCLRGLFMESSDPDSDNPEKPRRHGCRFGYKEKTKDSIVDAL</sequence>
<feature type="compositionally biased region" description="Basic and acidic residues" evidence="1">
    <location>
        <begin position="271"/>
        <end position="283"/>
    </location>
</feature>
<feature type="compositionally biased region" description="Pro residues" evidence="1">
    <location>
        <begin position="49"/>
        <end position="63"/>
    </location>
</feature>
<reference evidence="2" key="1">
    <citation type="submission" date="2023-05" db="EMBL/GenBank/DDBJ databases">
        <title>Nepenthes gracilis genome sequencing.</title>
        <authorList>
            <person name="Fukushima K."/>
        </authorList>
    </citation>
    <scope>NUCLEOTIDE SEQUENCE</scope>
    <source>
        <strain evidence="2">SING2019-196</strain>
    </source>
</reference>
<comment type="caution">
    <text evidence="2">The sequence shown here is derived from an EMBL/GenBank/DDBJ whole genome shotgun (WGS) entry which is preliminary data.</text>
</comment>
<proteinExistence type="predicted"/>
<dbReference type="PANTHER" id="PTHR33472">
    <property type="entry name" value="OS01G0106600 PROTEIN"/>
    <property type="match status" value="1"/>
</dbReference>
<feature type="region of interest" description="Disordered" evidence="1">
    <location>
        <begin position="382"/>
        <end position="433"/>
    </location>
</feature>
<feature type="region of interest" description="Disordered" evidence="1">
    <location>
        <begin position="516"/>
        <end position="535"/>
    </location>
</feature>
<feature type="compositionally biased region" description="Basic and acidic residues" evidence="1">
    <location>
        <begin position="193"/>
        <end position="217"/>
    </location>
</feature>
<feature type="compositionally biased region" description="Low complexity" evidence="1">
    <location>
        <begin position="310"/>
        <end position="331"/>
    </location>
</feature>